<feature type="region of interest" description="Disordered" evidence="1">
    <location>
        <begin position="309"/>
        <end position="371"/>
    </location>
</feature>
<organism evidence="2 3">
    <name type="scientific">Mycena maculata</name>
    <dbReference type="NCBI Taxonomy" id="230809"/>
    <lineage>
        <taxon>Eukaryota</taxon>
        <taxon>Fungi</taxon>
        <taxon>Dikarya</taxon>
        <taxon>Basidiomycota</taxon>
        <taxon>Agaricomycotina</taxon>
        <taxon>Agaricomycetes</taxon>
        <taxon>Agaricomycetidae</taxon>
        <taxon>Agaricales</taxon>
        <taxon>Marasmiineae</taxon>
        <taxon>Mycenaceae</taxon>
        <taxon>Mycena</taxon>
    </lineage>
</organism>
<feature type="compositionally biased region" description="Polar residues" evidence="1">
    <location>
        <begin position="741"/>
        <end position="751"/>
    </location>
</feature>
<proteinExistence type="predicted"/>
<keyword evidence="3" id="KW-1185">Reference proteome</keyword>
<gene>
    <name evidence="2" type="ORF">DFH07DRAFT_776416</name>
</gene>
<dbReference type="AlphaFoldDB" id="A0AAD7ILS9"/>
<comment type="caution">
    <text evidence="2">The sequence shown here is derived from an EMBL/GenBank/DDBJ whole genome shotgun (WGS) entry which is preliminary data.</text>
</comment>
<feature type="region of interest" description="Disordered" evidence="1">
    <location>
        <begin position="708"/>
        <end position="764"/>
    </location>
</feature>
<feature type="compositionally biased region" description="Basic and acidic residues" evidence="1">
    <location>
        <begin position="755"/>
        <end position="764"/>
    </location>
</feature>
<protein>
    <submittedName>
        <fullName evidence="2">Uncharacterized protein</fullName>
    </submittedName>
</protein>
<evidence type="ECO:0000313" key="3">
    <source>
        <dbReference type="Proteomes" id="UP001215280"/>
    </source>
</evidence>
<feature type="region of interest" description="Disordered" evidence="1">
    <location>
        <begin position="25"/>
        <end position="45"/>
    </location>
</feature>
<feature type="compositionally biased region" description="Polar residues" evidence="1">
    <location>
        <begin position="344"/>
        <end position="361"/>
    </location>
</feature>
<dbReference type="Proteomes" id="UP001215280">
    <property type="component" value="Unassembled WGS sequence"/>
</dbReference>
<name>A0AAD7ILS9_9AGAR</name>
<evidence type="ECO:0000256" key="1">
    <source>
        <dbReference type="SAM" id="MobiDB-lite"/>
    </source>
</evidence>
<feature type="compositionally biased region" description="Basic and acidic residues" evidence="1">
    <location>
        <begin position="424"/>
        <end position="446"/>
    </location>
</feature>
<evidence type="ECO:0000313" key="2">
    <source>
        <dbReference type="EMBL" id="KAJ7746114.1"/>
    </source>
</evidence>
<feature type="compositionally biased region" description="Low complexity" evidence="1">
    <location>
        <begin position="25"/>
        <end position="42"/>
    </location>
</feature>
<feature type="compositionally biased region" description="Low complexity" evidence="1">
    <location>
        <begin position="483"/>
        <end position="500"/>
    </location>
</feature>
<sequence>MPRVDTTPARRTKRDALQQRLSLGGRSISSARTAATSSGPARKSISAPVVKLETVQTSIPATKSPTITLAATPRNWRHPDELQYIRNAGKNWDDRAIIRFLVANAFSIPPRSTNTTDPWVHAMRADGTEVLLPRPYRNPLLWIAKFQWTSLKLVLTAHSTIRQREWDNAKFEILHIGRLCAALLDGVQKAAEDSGVYKGWRCPPFDRALRRYWHDWLIMRDEFVRDFWREFDEEEYEGDVLKLPWDRWVLKDHKGFTVTKQEVTNGITVADFMEGFVVNEDAGTFEWIEVMPIAAPVPKAITDMAASHTPTEANMHRKIRTLTDRAPSETVTRSPLPGEHRRSQASGRSKPSVESSNTSEIANVKDLDVEMPPVRAQIPASNEPESSYPSPVTAQVGTATRMGSRVPGCTVFRGHPTDVLKTLLEEGRDKTESNGDAREEDVKIQEDDIDGLSGGSVGREADEDDDLQLLYPDSPEKARHPASRSVARSPSDSPSVSPSCSPSPVPPLSSARFSDESPATATPPNTLFGAPAAYQHAPSQSRQALNFTDVAADPGVLARLAHAWGDELRGLRAEVGMLRAEMRTSSAVGLERRVGALEARGPSLEALTPPHVHPLQHLIAGDEVMPLASYYARGTASDKRQASYEEFKPTSTQIHEDLPSHLHATHIRGVHKCSSDGGKARTEGAGAMACLAKDGTMLQLKLGFKHMSPSKKGVVPSPEDSKRFSGLNTVKIVENDPPRSGEQNKSTNSWNGEELVERELSPDL</sequence>
<feature type="region of interest" description="Disordered" evidence="1">
    <location>
        <begin position="424"/>
        <end position="535"/>
    </location>
</feature>
<reference evidence="2" key="1">
    <citation type="submission" date="2023-03" db="EMBL/GenBank/DDBJ databases">
        <title>Massive genome expansion in bonnet fungi (Mycena s.s.) driven by repeated elements and novel gene families across ecological guilds.</title>
        <authorList>
            <consortium name="Lawrence Berkeley National Laboratory"/>
            <person name="Harder C.B."/>
            <person name="Miyauchi S."/>
            <person name="Viragh M."/>
            <person name="Kuo A."/>
            <person name="Thoen E."/>
            <person name="Andreopoulos B."/>
            <person name="Lu D."/>
            <person name="Skrede I."/>
            <person name="Drula E."/>
            <person name="Henrissat B."/>
            <person name="Morin E."/>
            <person name="Kohler A."/>
            <person name="Barry K."/>
            <person name="LaButti K."/>
            <person name="Morin E."/>
            <person name="Salamov A."/>
            <person name="Lipzen A."/>
            <person name="Mereny Z."/>
            <person name="Hegedus B."/>
            <person name="Baldrian P."/>
            <person name="Stursova M."/>
            <person name="Weitz H."/>
            <person name="Taylor A."/>
            <person name="Grigoriev I.V."/>
            <person name="Nagy L.G."/>
            <person name="Martin F."/>
            <person name="Kauserud H."/>
        </authorList>
    </citation>
    <scope>NUCLEOTIDE SEQUENCE</scope>
    <source>
        <strain evidence="2">CBHHK188m</strain>
    </source>
</reference>
<dbReference type="EMBL" id="JARJLG010000099">
    <property type="protein sequence ID" value="KAJ7746114.1"/>
    <property type="molecule type" value="Genomic_DNA"/>
</dbReference>
<accession>A0AAD7ILS9</accession>